<protein>
    <submittedName>
        <fullName evidence="1">Uncharacterized protein</fullName>
    </submittedName>
</protein>
<accession>A0ACB9B8I4</accession>
<dbReference type="Proteomes" id="UP001055879">
    <property type="component" value="Linkage Group LG06"/>
</dbReference>
<gene>
    <name evidence="1" type="ORF">L6452_19564</name>
</gene>
<comment type="caution">
    <text evidence="1">The sequence shown here is derived from an EMBL/GenBank/DDBJ whole genome shotgun (WGS) entry which is preliminary data.</text>
</comment>
<sequence length="96" mass="10613">MFLKRARMEKTQQRSKPLLSLLDGDLRWGGATFQQLQVVVVASAATSGTIMVRMPSVEPHMVVVEDSKDESLVGPIETVAGGRERANEEEVSKKWS</sequence>
<reference evidence="1 2" key="2">
    <citation type="journal article" date="2022" name="Mol. Ecol. Resour.">
        <title>The genomes of chicory, endive, great burdock and yacon provide insights into Asteraceae paleo-polyploidization history and plant inulin production.</title>
        <authorList>
            <person name="Fan W."/>
            <person name="Wang S."/>
            <person name="Wang H."/>
            <person name="Wang A."/>
            <person name="Jiang F."/>
            <person name="Liu H."/>
            <person name="Zhao H."/>
            <person name="Xu D."/>
            <person name="Zhang Y."/>
        </authorList>
    </citation>
    <scope>NUCLEOTIDE SEQUENCE [LARGE SCALE GENOMIC DNA]</scope>
    <source>
        <strain evidence="2">cv. Niubang</strain>
    </source>
</reference>
<evidence type="ECO:0000313" key="2">
    <source>
        <dbReference type="Proteomes" id="UP001055879"/>
    </source>
</evidence>
<dbReference type="EMBL" id="CM042052">
    <property type="protein sequence ID" value="KAI3718684.1"/>
    <property type="molecule type" value="Genomic_DNA"/>
</dbReference>
<reference evidence="2" key="1">
    <citation type="journal article" date="2022" name="Mol. Ecol. Resour.">
        <title>The genomes of chicory, endive, great burdock and yacon provide insights into Asteraceae palaeo-polyploidization history and plant inulin production.</title>
        <authorList>
            <person name="Fan W."/>
            <person name="Wang S."/>
            <person name="Wang H."/>
            <person name="Wang A."/>
            <person name="Jiang F."/>
            <person name="Liu H."/>
            <person name="Zhao H."/>
            <person name="Xu D."/>
            <person name="Zhang Y."/>
        </authorList>
    </citation>
    <scope>NUCLEOTIDE SEQUENCE [LARGE SCALE GENOMIC DNA]</scope>
    <source>
        <strain evidence="2">cv. Niubang</strain>
    </source>
</reference>
<organism evidence="1 2">
    <name type="scientific">Arctium lappa</name>
    <name type="common">Greater burdock</name>
    <name type="synonym">Lappa major</name>
    <dbReference type="NCBI Taxonomy" id="4217"/>
    <lineage>
        <taxon>Eukaryota</taxon>
        <taxon>Viridiplantae</taxon>
        <taxon>Streptophyta</taxon>
        <taxon>Embryophyta</taxon>
        <taxon>Tracheophyta</taxon>
        <taxon>Spermatophyta</taxon>
        <taxon>Magnoliopsida</taxon>
        <taxon>eudicotyledons</taxon>
        <taxon>Gunneridae</taxon>
        <taxon>Pentapetalae</taxon>
        <taxon>asterids</taxon>
        <taxon>campanulids</taxon>
        <taxon>Asterales</taxon>
        <taxon>Asteraceae</taxon>
        <taxon>Carduoideae</taxon>
        <taxon>Cardueae</taxon>
        <taxon>Arctiinae</taxon>
        <taxon>Arctium</taxon>
    </lineage>
</organism>
<proteinExistence type="predicted"/>
<name>A0ACB9B8I4_ARCLA</name>
<evidence type="ECO:0000313" key="1">
    <source>
        <dbReference type="EMBL" id="KAI3718684.1"/>
    </source>
</evidence>
<keyword evidence="2" id="KW-1185">Reference proteome</keyword>